<evidence type="ECO:0000256" key="1">
    <source>
        <dbReference type="ARBA" id="ARBA00004141"/>
    </source>
</evidence>
<dbReference type="PANTHER" id="PTHR10057">
    <property type="entry name" value="PERIPHERAL-TYPE BENZODIAZEPINE RECEPTOR"/>
    <property type="match status" value="1"/>
</dbReference>
<dbReference type="RefSeq" id="XP_073970376.1">
    <property type="nucleotide sequence ID" value="XM_074114275.1"/>
</dbReference>
<dbReference type="HOGENOM" id="CLU_091805_2_1_1"/>
<organism evidence="6 7">
    <name type="scientific">Rhodnius prolixus</name>
    <name type="common">Triatomid bug</name>
    <dbReference type="NCBI Taxonomy" id="13249"/>
    <lineage>
        <taxon>Eukaryota</taxon>
        <taxon>Metazoa</taxon>
        <taxon>Ecdysozoa</taxon>
        <taxon>Arthropoda</taxon>
        <taxon>Hexapoda</taxon>
        <taxon>Insecta</taxon>
        <taxon>Pterygota</taxon>
        <taxon>Neoptera</taxon>
        <taxon>Paraneoptera</taxon>
        <taxon>Hemiptera</taxon>
        <taxon>Heteroptera</taxon>
        <taxon>Panheteroptera</taxon>
        <taxon>Cimicomorpha</taxon>
        <taxon>Reduviidae</taxon>
        <taxon>Triatominae</taxon>
        <taxon>Rhodnius</taxon>
    </lineage>
</organism>
<name>T1I353_RHOPR</name>
<dbReference type="InterPro" id="IPR038330">
    <property type="entry name" value="TspO/MBR-related_sf"/>
</dbReference>
<evidence type="ECO:0000313" key="6">
    <source>
        <dbReference type="EnsemblMetazoa" id="RPRC010722-PA"/>
    </source>
</evidence>
<dbReference type="PANTHER" id="PTHR10057:SF0">
    <property type="entry name" value="TRANSLOCATOR PROTEIN"/>
    <property type="match status" value="1"/>
</dbReference>
<dbReference type="VEuPathDB" id="VectorBase:RPRC010722"/>
<dbReference type="OMA" id="PIVWTCL"/>
<evidence type="ECO:0000256" key="4">
    <source>
        <dbReference type="ARBA" id="ARBA00022989"/>
    </source>
</evidence>
<dbReference type="eggNOG" id="KOG3797">
    <property type="taxonomic scope" value="Eukaryota"/>
</dbReference>
<dbReference type="PIRSF" id="PIRSF005859">
    <property type="entry name" value="PBR"/>
    <property type="match status" value="1"/>
</dbReference>
<accession>T1I353</accession>
<evidence type="ECO:0000256" key="3">
    <source>
        <dbReference type="ARBA" id="ARBA00022692"/>
    </source>
</evidence>
<dbReference type="FunCoup" id="T1I353">
    <property type="interactions" value="205"/>
</dbReference>
<dbReference type="EMBL" id="ACPB03009749">
    <property type="status" value="NOT_ANNOTATED_CDS"/>
    <property type="molecule type" value="Genomic_DNA"/>
</dbReference>
<sequence>MVCHLAVAGATILPNVGGWVGSLAVRNNYNTWYMTLNKPNWTPPKYVFAPVWTSLYCGMGYASYLVWKNGGGFDGEAALPLIAYGTQLALNWAWTPLFFSCHSLKWSLVDIGLLTASAGYCAVSFYKIDKTAGLLMLPYLAWLGLASSLNYYIYKNNNELESKKQ</sequence>
<dbReference type="Pfam" id="PF03073">
    <property type="entry name" value="TspO_MBR"/>
    <property type="match status" value="1"/>
</dbReference>
<protein>
    <recommendedName>
        <fullName evidence="8">Peripheral-type benzodiazepine receptor</fullName>
    </recommendedName>
</protein>
<comment type="subcellular location">
    <subcellularLocation>
        <location evidence="1">Membrane</location>
        <topology evidence="1">Multi-pass membrane protein</topology>
    </subcellularLocation>
</comment>
<reference evidence="6" key="1">
    <citation type="submission" date="2015-05" db="UniProtKB">
        <authorList>
            <consortium name="EnsemblMetazoa"/>
        </authorList>
    </citation>
    <scope>IDENTIFICATION</scope>
</reference>
<dbReference type="InParanoid" id="T1I353"/>
<evidence type="ECO:0008006" key="8">
    <source>
        <dbReference type="Google" id="ProtNLM"/>
    </source>
</evidence>
<dbReference type="FunFam" id="1.20.1260.100:FF:000001">
    <property type="entry name" value="translocator protein 2"/>
    <property type="match status" value="1"/>
</dbReference>
<keyword evidence="5" id="KW-0472">Membrane</keyword>
<dbReference type="CDD" id="cd15904">
    <property type="entry name" value="TSPO_MBR"/>
    <property type="match status" value="1"/>
</dbReference>
<dbReference type="Proteomes" id="UP000015103">
    <property type="component" value="Unassembled WGS sequence"/>
</dbReference>
<dbReference type="Gene3D" id="1.20.1260.100">
    <property type="entry name" value="TspO/MBR protein"/>
    <property type="match status" value="1"/>
</dbReference>
<dbReference type="EnsemblMetazoa" id="RPRC010722-RA">
    <property type="protein sequence ID" value="RPRC010722-PA"/>
    <property type="gene ID" value="RPRC010722"/>
</dbReference>
<keyword evidence="4" id="KW-1133">Transmembrane helix</keyword>
<dbReference type="InterPro" id="IPR004307">
    <property type="entry name" value="TspO_MBR"/>
</dbReference>
<dbReference type="GeneID" id="141447081"/>
<evidence type="ECO:0000256" key="2">
    <source>
        <dbReference type="ARBA" id="ARBA00007524"/>
    </source>
</evidence>
<evidence type="ECO:0000313" key="7">
    <source>
        <dbReference type="Proteomes" id="UP000015103"/>
    </source>
</evidence>
<keyword evidence="7" id="KW-1185">Reference proteome</keyword>
<dbReference type="AlphaFoldDB" id="T1I353"/>
<keyword evidence="3" id="KW-0812">Transmembrane</keyword>
<dbReference type="STRING" id="13249.T1I353"/>
<proteinExistence type="inferred from homology"/>
<comment type="similarity">
    <text evidence="2">Belongs to the TspO/BZRP family.</text>
</comment>
<evidence type="ECO:0000256" key="5">
    <source>
        <dbReference type="ARBA" id="ARBA00023136"/>
    </source>
</evidence>
<dbReference type="GO" id="GO:0033013">
    <property type="term" value="P:tetrapyrrole metabolic process"/>
    <property type="evidence" value="ECO:0007669"/>
    <property type="project" value="UniProtKB-ARBA"/>
</dbReference>
<dbReference type="GO" id="GO:0005741">
    <property type="term" value="C:mitochondrial outer membrane"/>
    <property type="evidence" value="ECO:0007669"/>
    <property type="project" value="TreeGrafter"/>
</dbReference>